<dbReference type="PANTHER" id="PTHR47972">
    <property type="entry name" value="KINESIN-LIKE PROTEIN KLP-3"/>
    <property type="match status" value="1"/>
</dbReference>
<feature type="coiled-coil region" evidence="3">
    <location>
        <begin position="385"/>
        <end position="422"/>
    </location>
</feature>
<dbReference type="InterPro" id="IPR001752">
    <property type="entry name" value="Kinesin_motor_dom"/>
</dbReference>
<name>A0A8S9S194_BRACR</name>
<feature type="compositionally biased region" description="Low complexity" evidence="4">
    <location>
        <begin position="20"/>
        <end position="30"/>
    </location>
</feature>
<feature type="compositionally biased region" description="Polar residues" evidence="4">
    <location>
        <begin position="1"/>
        <end position="18"/>
    </location>
</feature>
<feature type="region of interest" description="Disordered" evidence="4">
    <location>
        <begin position="1"/>
        <end position="64"/>
    </location>
</feature>
<feature type="compositionally biased region" description="Basic and acidic residues" evidence="4">
    <location>
        <begin position="828"/>
        <end position="844"/>
    </location>
</feature>
<dbReference type="InterPro" id="IPR027417">
    <property type="entry name" value="P-loop_NTPase"/>
</dbReference>
<evidence type="ECO:0000256" key="3">
    <source>
        <dbReference type="SAM" id="Coils"/>
    </source>
</evidence>
<dbReference type="GO" id="GO:0003777">
    <property type="term" value="F:microtubule motor activity"/>
    <property type="evidence" value="ECO:0007669"/>
    <property type="project" value="InterPro"/>
</dbReference>
<keyword evidence="2" id="KW-0067">ATP-binding</keyword>
<feature type="compositionally biased region" description="Acidic residues" evidence="4">
    <location>
        <begin position="857"/>
        <end position="866"/>
    </location>
</feature>
<feature type="coiled-coil region" evidence="3">
    <location>
        <begin position="511"/>
        <end position="538"/>
    </location>
</feature>
<feature type="region of interest" description="Disordered" evidence="4">
    <location>
        <begin position="857"/>
        <end position="943"/>
    </location>
</feature>
<dbReference type="PANTHER" id="PTHR47972:SF33">
    <property type="entry name" value="KINESIN-LIKE PROTEIN KIN-14O"/>
    <property type="match status" value="1"/>
</dbReference>
<proteinExistence type="inferred from homology"/>
<evidence type="ECO:0000313" key="7">
    <source>
        <dbReference type="Proteomes" id="UP000712600"/>
    </source>
</evidence>
<evidence type="ECO:0000256" key="4">
    <source>
        <dbReference type="SAM" id="MobiDB-lite"/>
    </source>
</evidence>
<evidence type="ECO:0000313" key="6">
    <source>
        <dbReference type="EMBL" id="KAF3586897.1"/>
    </source>
</evidence>
<reference evidence="6" key="1">
    <citation type="submission" date="2019-12" db="EMBL/GenBank/DDBJ databases">
        <title>Genome sequencing and annotation of Brassica cretica.</title>
        <authorList>
            <person name="Studholme D.J."/>
            <person name="Sarris P."/>
        </authorList>
    </citation>
    <scope>NUCLEOTIDE SEQUENCE</scope>
    <source>
        <strain evidence="6">PFS-109/04</strain>
        <tissue evidence="6">Leaf</tissue>
    </source>
</reference>
<organism evidence="6 7">
    <name type="scientific">Brassica cretica</name>
    <name type="common">Mustard</name>
    <dbReference type="NCBI Taxonomy" id="69181"/>
    <lineage>
        <taxon>Eukaryota</taxon>
        <taxon>Viridiplantae</taxon>
        <taxon>Streptophyta</taxon>
        <taxon>Embryophyta</taxon>
        <taxon>Tracheophyta</taxon>
        <taxon>Spermatophyta</taxon>
        <taxon>Magnoliopsida</taxon>
        <taxon>eudicotyledons</taxon>
        <taxon>Gunneridae</taxon>
        <taxon>Pentapetalae</taxon>
        <taxon>rosids</taxon>
        <taxon>malvids</taxon>
        <taxon>Brassicales</taxon>
        <taxon>Brassicaceae</taxon>
        <taxon>Brassiceae</taxon>
        <taxon>Brassica</taxon>
    </lineage>
</organism>
<feature type="compositionally biased region" description="Basic and acidic residues" evidence="4">
    <location>
        <begin position="874"/>
        <end position="889"/>
    </location>
</feature>
<dbReference type="EMBL" id="QGKX02000088">
    <property type="protein sequence ID" value="KAF3586897.1"/>
    <property type="molecule type" value="Genomic_DNA"/>
</dbReference>
<feature type="region of interest" description="Disordered" evidence="4">
    <location>
        <begin position="811"/>
        <end position="844"/>
    </location>
</feature>
<feature type="non-terminal residue" evidence="6">
    <location>
        <position position="1"/>
    </location>
</feature>
<feature type="compositionally biased region" description="Low complexity" evidence="4">
    <location>
        <begin position="50"/>
        <end position="61"/>
    </location>
</feature>
<dbReference type="InterPro" id="IPR027640">
    <property type="entry name" value="Kinesin-like_fam"/>
</dbReference>
<evidence type="ECO:0000256" key="2">
    <source>
        <dbReference type="PROSITE-ProRule" id="PRU00283"/>
    </source>
</evidence>
<dbReference type="GO" id="GO:0005524">
    <property type="term" value="F:ATP binding"/>
    <property type="evidence" value="ECO:0007669"/>
    <property type="project" value="UniProtKB-UniRule"/>
</dbReference>
<accession>A0A8S9S194</accession>
<dbReference type="InterPro" id="IPR031852">
    <property type="entry name" value="Vik1/Cik1_MT-bd"/>
</dbReference>
<dbReference type="Gene3D" id="3.40.850.10">
    <property type="entry name" value="Kinesin motor domain"/>
    <property type="match status" value="2"/>
</dbReference>
<feature type="domain" description="Kinesin motor" evidence="5">
    <location>
        <begin position="626"/>
        <end position="720"/>
    </location>
</feature>
<feature type="coiled-coil region" evidence="3">
    <location>
        <begin position="197"/>
        <end position="359"/>
    </location>
</feature>
<dbReference type="PROSITE" id="PS50067">
    <property type="entry name" value="KINESIN_MOTOR_2"/>
    <property type="match status" value="1"/>
</dbReference>
<keyword evidence="3" id="KW-0175">Coiled coil</keyword>
<dbReference type="GO" id="GO:0008017">
    <property type="term" value="F:microtubule binding"/>
    <property type="evidence" value="ECO:0007669"/>
    <property type="project" value="InterPro"/>
</dbReference>
<dbReference type="SUPFAM" id="SSF52540">
    <property type="entry name" value="P-loop containing nucleoside triphosphate hydrolases"/>
    <property type="match status" value="2"/>
</dbReference>
<dbReference type="GO" id="GO:0007018">
    <property type="term" value="P:microtubule-based movement"/>
    <property type="evidence" value="ECO:0007669"/>
    <property type="project" value="InterPro"/>
</dbReference>
<feature type="binding site" evidence="2">
    <location>
        <begin position="710"/>
        <end position="717"/>
    </location>
    <ligand>
        <name>ATP</name>
        <dbReference type="ChEBI" id="CHEBI:30616"/>
    </ligand>
</feature>
<dbReference type="Pfam" id="PF16796">
    <property type="entry name" value="Microtub_bd"/>
    <property type="match status" value="1"/>
</dbReference>
<evidence type="ECO:0000256" key="1">
    <source>
        <dbReference type="ARBA" id="ARBA00023175"/>
    </source>
</evidence>
<protein>
    <recommendedName>
        <fullName evidence="5">Kinesin motor domain-containing protein</fullName>
    </recommendedName>
</protein>
<dbReference type="SMART" id="SM00129">
    <property type="entry name" value="KISc"/>
    <property type="match status" value="1"/>
</dbReference>
<keyword evidence="2" id="KW-0547">Nucleotide-binding</keyword>
<dbReference type="AlphaFoldDB" id="A0A8S9S194"/>
<evidence type="ECO:0000259" key="5">
    <source>
        <dbReference type="PROSITE" id="PS50067"/>
    </source>
</evidence>
<feature type="compositionally biased region" description="Polar residues" evidence="4">
    <location>
        <begin position="919"/>
        <end position="935"/>
    </location>
</feature>
<dbReference type="Gene3D" id="1.20.5.170">
    <property type="match status" value="3"/>
</dbReference>
<dbReference type="Proteomes" id="UP000712600">
    <property type="component" value="Unassembled WGS sequence"/>
</dbReference>
<sequence>MRLMMNSLTDQSGSSRGDSTPRSPFSPSSPYERRKAYAADSKFQRPQATSSSPLDPSSPASMLHGGHKLHEAFQMKQGRFDLQAAKISEMMKSNNLDNAPTQSLLSIATGILDDSIERNNGEVPQQMHTLGKPSDLISNDQRVACLLRKVVLEIERRISTQSEHLRTQNSVFKAREEKYQSRIKVLETLASGTSEENEIATKQLRRIKTEKKKIKEEDMVKLEKENGQYNHEISTLRRELETAKKAYEQQCLQMESHTKLEEEKKNKEEDMVKLENGEYNHEISTLRRELETAKKAYEQQCLQMESHTKLEEKKKNREEDMVRLEKANGEYNHEISTLRRELETTKKAYEQQCLRMESQTQVATTGIVDRVKELEQMTKDASVSKIALEERIKELEKIGKEANAAKTALEEKVKELQQFKLEIVTVNTSLEAKNQDLEKMGKEAYAANTTLEETVKELQQFKKETVAVNTSLEAKNRELEKMGKEAIVGKTILEEKVKELQQFRIETITVNTSLEAKNRELEHNLAQWKSKAKEMEENSDLKNQSWSQKELSYRRFINFQFQALQELRLYSKSIKQEILKVQDSYKGEFSQLGRKLLELGEAAENYHAVLAENQKLFNELQELKGNIRVYCRVRPFLPGQGASNTVVEHIGEHGELVVLNPTKPGKDGLRKFRFNKVYSPASTQAEVFSDIKPLVRSVLDGYNACIFAYGQTGSGKTYTMVFTHSKTLMFVQLNPDVISYSESMSTLKFAERVSGVELGAAKSSKDGRDVRDLMEQLGSLKDTIARKDDEIERLHLLKDINYPQRLQRKSLGHSDEFNSEESQLSIEEDSRSQQDHLRQSRHSIIDREALASSIDSEYEERFDDGTEGSIDVSRAAEGRKQLKMSDKTSKPVTPRASTKTTRPLDKLKVATRAVKATSGLMSPSKPTSTLMSPSKPTVGLMSP</sequence>
<comment type="similarity">
    <text evidence="2">Belongs to the TRAFAC class myosin-kinesin ATPase superfamily. Kinesin family.</text>
</comment>
<dbReference type="InterPro" id="IPR036961">
    <property type="entry name" value="Kinesin_motor_dom_sf"/>
</dbReference>
<gene>
    <name evidence="6" type="ORF">F2Q69_00027000</name>
</gene>
<dbReference type="GO" id="GO:0015630">
    <property type="term" value="C:microtubule cytoskeleton"/>
    <property type="evidence" value="ECO:0007669"/>
    <property type="project" value="TreeGrafter"/>
</dbReference>
<comment type="caution">
    <text evidence="6">The sequence shown here is derived from an EMBL/GenBank/DDBJ whole genome shotgun (WGS) entry which is preliminary data.</text>
</comment>
<keyword evidence="1 2" id="KW-0505">Motor protein</keyword>